<dbReference type="PROSITE" id="PS51677">
    <property type="entry name" value="NODB"/>
    <property type="match status" value="1"/>
</dbReference>
<keyword evidence="3 7" id="KW-0732">Signal</keyword>
<sequence>MRWEHLLVSGALLQATTASPISDRNFSTNVFTSINKRQTTPPGSFIMTCSVPGTIALTFDDGPFDYTNKLLDILAQYNVHATFFINGNNMGASIETSLDKQNTLKRAYAEGHQIASHTWAHADLSWISDARRVWQMAKLDSVLMKIIGVSPTYMRPPYGSCGVACMDTMRSLGYRVVHWSLDTLDYAVEDSSEIELAQNVFNEKLPVDPSAPGPIVLAHDSRKLTVDSLTEYMIIQALNAGFKPVTVGECLEEDRQFWYKTA</sequence>
<dbReference type="Pfam" id="PF01522">
    <property type="entry name" value="Polysacc_deac_1"/>
    <property type="match status" value="1"/>
</dbReference>
<evidence type="ECO:0000313" key="10">
    <source>
        <dbReference type="Proteomes" id="UP000033483"/>
    </source>
</evidence>
<evidence type="ECO:0000313" key="9">
    <source>
        <dbReference type="EMBL" id="KKA26186.1"/>
    </source>
</evidence>
<evidence type="ECO:0000256" key="5">
    <source>
        <dbReference type="ARBA" id="ARBA00023277"/>
    </source>
</evidence>
<comment type="caution">
    <text evidence="9">The sequence shown here is derived from an EMBL/GenBank/DDBJ whole genome shotgun (WGS) entry which is preliminary data.</text>
</comment>
<keyword evidence="2" id="KW-0479">Metal-binding</keyword>
<evidence type="ECO:0000256" key="7">
    <source>
        <dbReference type="SAM" id="SignalP"/>
    </source>
</evidence>
<evidence type="ECO:0000256" key="4">
    <source>
        <dbReference type="ARBA" id="ARBA00022801"/>
    </source>
</evidence>
<evidence type="ECO:0000259" key="8">
    <source>
        <dbReference type="PROSITE" id="PS51677"/>
    </source>
</evidence>
<name>A0A0F4Z7Y0_9PEZI</name>
<protein>
    <recommendedName>
        <fullName evidence="8">NodB homology domain-containing protein</fullName>
    </recommendedName>
</protein>
<keyword evidence="4" id="KW-0378">Hydrolase</keyword>
<dbReference type="GO" id="GO:0046872">
    <property type="term" value="F:metal ion binding"/>
    <property type="evidence" value="ECO:0007669"/>
    <property type="project" value="UniProtKB-KW"/>
</dbReference>
<comment type="cofactor">
    <cofactor evidence="1">
        <name>Co(2+)</name>
        <dbReference type="ChEBI" id="CHEBI:48828"/>
    </cofactor>
</comment>
<feature type="signal peptide" evidence="7">
    <location>
        <begin position="1"/>
        <end position="18"/>
    </location>
</feature>
<organism evidence="9 10">
    <name type="scientific">Thielaviopsis punctulata</name>
    <dbReference type="NCBI Taxonomy" id="72032"/>
    <lineage>
        <taxon>Eukaryota</taxon>
        <taxon>Fungi</taxon>
        <taxon>Dikarya</taxon>
        <taxon>Ascomycota</taxon>
        <taxon>Pezizomycotina</taxon>
        <taxon>Sordariomycetes</taxon>
        <taxon>Hypocreomycetidae</taxon>
        <taxon>Microascales</taxon>
        <taxon>Ceratocystidaceae</taxon>
        <taxon>Thielaviopsis</taxon>
    </lineage>
</organism>
<dbReference type="InterPro" id="IPR011330">
    <property type="entry name" value="Glyco_hydro/deAcase_b/a-brl"/>
</dbReference>
<dbReference type="Proteomes" id="UP000033483">
    <property type="component" value="Unassembled WGS sequence"/>
</dbReference>
<feature type="domain" description="NodB homology" evidence="8">
    <location>
        <begin position="53"/>
        <end position="245"/>
    </location>
</feature>
<keyword evidence="5" id="KW-0119">Carbohydrate metabolism</keyword>
<feature type="chain" id="PRO_5002482315" description="NodB homology domain-containing protein" evidence="7">
    <location>
        <begin position="19"/>
        <end position="262"/>
    </location>
</feature>
<evidence type="ECO:0000256" key="6">
    <source>
        <dbReference type="ARBA" id="ARBA00023285"/>
    </source>
</evidence>
<dbReference type="Gene3D" id="3.20.20.370">
    <property type="entry name" value="Glycoside hydrolase/deacetylase"/>
    <property type="match status" value="1"/>
</dbReference>
<accession>A0A0F4Z7Y0</accession>
<keyword evidence="6" id="KW-0170">Cobalt</keyword>
<dbReference type="OrthoDB" id="407355at2759"/>
<proteinExistence type="predicted"/>
<dbReference type="PANTHER" id="PTHR46471">
    <property type="entry name" value="CHITIN DEACETYLASE"/>
    <property type="match status" value="1"/>
</dbReference>
<dbReference type="EMBL" id="LAEV01002237">
    <property type="protein sequence ID" value="KKA26186.1"/>
    <property type="molecule type" value="Genomic_DNA"/>
</dbReference>
<dbReference type="AlphaFoldDB" id="A0A0F4Z7Y0"/>
<gene>
    <name evidence="9" type="ORF">TD95_000113</name>
</gene>
<evidence type="ECO:0000256" key="1">
    <source>
        <dbReference type="ARBA" id="ARBA00001941"/>
    </source>
</evidence>
<dbReference type="CDD" id="cd10951">
    <property type="entry name" value="CE4_ClCDA_like"/>
    <property type="match status" value="1"/>
</dbReference>
<dbReference type="GO" id="GO:0016810">
    <property type="term" value="F:hydrolase activity, acting on carbon-nitrogen (but not peptide) bonds"/>
    <property type="evidence" value="ECO:0007669"/>
    <property type="project" value="InterPro"/>
</dbReference>
<keyword evidence="10" id="KW-1185">Reference proteome</keyword>
<dbReference type="PANTHER" id="PTHR46471:SF2">
    <property type="entry name" value="CHITIN DEACETYLASE-RELATED"/>
    <property type="match status" value="1"/>
</dbReference>
<dbReference type="GO" id="GO:0005975">
    <property type="term" value="P:carbohydrate metabolic process"/>
    <property type="evidence" value="ECO:0007669"/>
    <property type="project" value="InterPro"/>
</dbReference>
<dbReference type="SUPFAM" id="SSF88713">
    <property type="entry name" value="Glycoside hydrolase/deacetylase"/>
    <property type="match status" value="1"/>
</dbReference>
<evidence type="ECO:0000256" key="3">
    <source>
        <dbReference type="ARBA" id="ARBA00022729"/>
    </source>
</evidence>
<reference evidence="9 10" key="1">
    <citation type="submission" date="2015-03" db="EMBL/GenBank/DDBJ databases">
        <authorList>
            <person name="Radwan O."/>
            <person name="Al-Naeli F.A."/>
            <person name="Rendon G.A."/>
            <person name="Fields C."/>
        </authorList>
    </citation>
    <scope>NUCLEOTIDE SEQUENCE [LARGE SCALE GENOMIC DNA]</scope>
    <source>
        <strain evidence="9">CR-DP1</strain>
    </source>
</reference>
<dbReference type="InterPro" id="IPR002509">
    <property type="entry name" value="NODB_dom"/>
</dbReference>
<evidence type="ECO:0000256" key="2">
    <source>
        <dbReference type="ARBA" id="ARBA00022723"/>
    </source>
</evidence>